<dbReference type="AlphaFoldDB" id="A0AAV0KTZ9"/>
<dbReference type="EMBL" id="CAMGYJ010000005">
    <property type="protein sequence ID" value="CAI0424984.1"/>
    <property type="molecule type" value="Genomic_DNA"/>
</dbReference>
<proteinExistence type="predicted"/>
<protein>
    <submittedName>
        <fullName evidence="1">Uncharacterized protein</fullName>
    </submittedName>
</protein>
<dbReference type="Proteomes" id="UP001154282">
    <property type="component" value="Unassembled WGS sequence"/>
</dbReference>
<organism evidence="1 2">
    <name type="scientific">Linum tenue</name>
    <dbReference type="NCBI Taxonomy" id="586396"/>
    <lineage>
        <taxon>Eukaryota</taxon>
        <taxon>Viridiplantae</taxon>
        <taxon>Streptophyta</taxon>
        <taxon>Embryophyta</taxon>
        <taxon>Tracheophyta</taxon>
        <taxon>Spermatophyta</taxon>
        <taxon>Magnoliopsida</taxon>
        <taxon>eudicotyledons</taxon>
        <taxon>Gunneridae</taxon>
        <taxon>Pentapetalae</taxon>
        <taxon>rosids</taxon>
        <taxon>fabids</taxon>
        <taxon>Malpighiales</taxon>
        <taxon>Linaceae</taxon>
        <taxon>Linum</taxon>
    </lineage>
</organism>
<gene>
    <name evidence="1" type="ORF">LITE_LOCUS20163</name>
</gene>
<reference evidence="1" key="1">
    <citation type="submission" date="2022-08" db="EMBL/GenBank/DDBJ databases">
        <authorList>
            <person name="Gutierrez-Valencia J."/>
        </authorList>
    </citation>
    <scope>NUCLEOTIDE SEQUENCE</scope>
</reference>
<keyword evidence="2" id="KW-1185">Reference proteome</keyword>
<accession>A0AAV0KTZ9</accession>
<evidence type="ECO:0000313" key="2">
    <source>
        <dbReference type="Proteomes" id="UP001154282"/>
    </source>
</evidence>
<sequence>MATPIGAAASKPCVPRLRSCDLDSAEKKKNLC</sequence>
<comment type="caution">
    <text evidence="1">The sequence shown here is derived from an EMBL/GenBank/DDBJ whole genome shotgun (WGS) entry which is preliminary data.</text>
</comment>
<name>A0AAV0KTZ9_9ROSI</name>
<evidence type="ECO:0000313" key="1">
    <source>
        <dbReference type="EMBL" id="CAI0424984.1"/>
    </source>
</evidence>